<sequence length="51" mass="5687">MDDLTYMTITVIERMGKGDGHVGSREIIASYKLKQGYIVWKGASSLVVRVL</sequence>
<reference evidence="1" key="2">
    <citation type="submission" date="2020-11" db="EMBL/GenBank/DDBJ databases">
        <authorList>
            <person name="McCartney M.A."/>
            <person name="Auch B."/>
            <person name="Kono T."/>
            <person name="Mallez S."/>
            <person name="Becker A."/>
            <person name="Gohl D.M."/>
            <person name="Silverstein K.A.T."/>
            <person name="Koren S."/>
            <person name="Bechman K.B."/>
            <person name="Herman A."/>
            <person name="Abrahante J.E."/>
            <person name="Garbe J."/>
        </authorList>
    </citation>
    <scope>NUCLEOTIDE SEQUENCE</scope>
    <source>
        <strain evidence="1">Duluth1</strain>
        <tissue evidence="1">Whole animal</tissue>
    </source>
</reference>
<gene>
    <name evidence="1" type="ORF">DPMN_193779</name>
</gene>
<dbReference type="AlphaFoldDB" id="A0A9D3Y681"/>
<organism evidence="1 2">
    <name type="scientific">Dreissena polymorpha</name>
    <name type="common">Zebra mussel</name>
    <name type="synonym">Mytilus polymorpha</name>
    <dbReference type="NCBI Taxonomy" id="45954"/>
    <lineage>
        <taxon>Eukaryota</taxon>
        <taxon>Metazoa</taxon>
        <taxon>Spiralia</taxon>
        <taxon>Lophotrochozoa</taxon>
        <taxon>Mollusca</taxon>
        <taxon>Bivalvia</taxon>
        <taxon>Autobranchia</taxon>
        <taxon>Heteroconchia</taxon>
        <taxon>Euheterodonta</taxon>
        <taxon>Imparidentia</taxon>
        <taxon>Neoheterodontei</taxon>
        <taxon>Myida</taxon>
        <taxon>Dreissenoidea</taxon>
        <taxon>Dreissenidae</taxon>
        <taxon>Dreissena</taxon>
    </lineage>
</organism>
<keyword evidence="2" id="KW-1185">Reference proteome</keyword>
<comment type="caution">
    <text evidence="1">The sequence shown here is derived from an EMBL/GenBank/DDBJ whole genome shotgun (WGS) entry which is preliminary data.</text>
</comment>
<accession>A0A9D3Y681</accession>
<name>A0A9D3Y681_DREPO</name>
<protein>
    <submittedName>
        <fullName evidence="1">Uncharacterized protein</fullName>
    </submittedName>
</protein>
<dbReference type="Proteomes" id="UP000828390">
    <property type="component" value="Unassembled WGS sequence"/>
</dbReference>
<dbReference type="EMBL" id="JAIWYP010000020">
    <property type="protein sequence ID" value="KAH3692625.1"/>
    <property type="molecule type" value="Genomic_DNA"/>
</dbReference>
<proteinExistence type="predicted"/>
<reference evidence="1" key="1">
    <citation type="journal article" date="2019" name="bioRxiv">
        <title>The Genome of the Zebra Mussel, Dreissena polymorpha: A Resource for Invasive Species Research.</title>
        <authorList>
            <person name="McCartney M.A."/>
            <person name="Auch B."/>
            <person name="Kono T."/>
            <person name="Mallez S."/>
            <person name="Zhang Y."/>
            <person name="Obille A."/>
            <person name="Becker A."/>
            <person name="Abrahante J.E."/>
            <person name="Garbe J."/>
            <person name="Badalamenti J.P."/>
            <person name="Herman A."/>
            <person name="Mangelson H."/>
            <person name="Liachko I."/>
            <person name="Sullivan S."/>
            <person name="Sone E.D."/>
            <person name="Koren S."/>
            <person name="Silverstein K.A.T."/>
            <person name="Beckman K.B."/>
            <person name="Gohl D.M."/>
        </authorList>
    </citation>
    <scope>NUCLEOTIDE SEQUENCE</scope>
    <source>
        <strain evidence="1">Duluth1</strain>
        <tissue evidence="1">Whole animal</tissue>
    </source>
</reference>
<evidence type="ECO:0000313" key="2">
    <source>
        <dbReference type="Proteomes" id="UP000828390"/>
    </source>
</evidence>
<evidence type="ECO:0000313" key="1">
    <source>
        <dbReference type="EMBL" id="KAH3692625.1"/>
    </source>
</evidence>